<dbReference type="PROSITE" id="PS50896">
    <property type="entry name" value="LISH"/>
    <property type="match status" value="1"/>
</dbReference>
<feature type="region of interest" description="Disordered" evidence="1">
    <location>
        <begin position="544"/>
        <end position="629"/>
    </location>
</feature>
<evidence type="ECO:0000313" key="4">
    <source>
        <dbReference type="Proteomes" id="UP000310158"/>
    </source>
</evidence>
<dbReference type="PROSITE" id="PS50897">
    <property type="entry name" value="CTLH"/>
    <property type="match status" value="1"/>
</dbReference>
<dbReference type="Pfam" id="PF10607">
    <property type="entry name" value="CTLH"/>
    <property type="match status" value="1"/>
</dbReference>
<feature type="compositionally biased region" description="Low complexity" evidence="1">
    <location>
        <begin position="589"/>
        <end position="600"/>
    </location>
</feature>
<feature type="compositionally biased region" description="Polar residues" evidence="1">
    <location>
        <begin position="1188"/>
        <end position="1198"/>
    </location>
</feature>
<feature type="compositionally biased region" description="Low complexity" evidence="1">
    <location>
        <begin position="794"/>
        <end position="807"/>
    </location>
</feature>
<feature type="region of interest" description="Disordered" evidence="1">
    <location>
        <begin position="1150"/>
        <end position="1445"/>
    </location>
</feature>
<dbReference type="GO" id="GO:0006364">
    <property type="term" value="P:rRNA processing"/>
    <property type="evidence" value="ECO:0007669"/>
    <property type="project" value="InterPro"/>
</dbReference>
<name>A0A4S4LK39_9AGAM</name>
<reference evidence="3 4" key="1">
    <citation type="submission" date="2019-02" db="EMBL/GenBank/DDBJ databases">
        <title>Genome sequencing of the rare red list fungi Bondarzewia mesenterica.</title>
        <authorList>
            <person name="Buettner E."/>
            <person name="Kellner H."/>
        </authorList>
    </citation>
    <scope>NUCLEOTIDE SEQUENCE [LARGE SCALE GENOMIC DNA]</scope>
    <source>
        <strain evidence="3 4">DSM 108281</strain>
    </source>
</reference>
<feature type="compositionally biased region" description="Basic and acidic residues" evidence="1">
    <location>
        <begin position="199"/>
        <end position="220"/>
    </location>
</feature>
<feature type="compositionally biased region" description="Acidic residues" evidence="1">
    <location>
        <begin position="48"/>
        <end position="60"/>
    </location>
</feature>
<feature type="compositionally biased region" description="Low complexity" evidence="1">
    <location>
        <begin position="1396"/>
        <end position="1409"/>
    </location>
</feature>
<feature type="compositionally biased region" description="Basic and acidic residues" evidence="1">
    <location>
        <begin position="1410"/>
        <end position="1422"/>
    </location>
</feature>
<gene>
    <name evidence="3" type="ORF">EW146_g7945</name>
</gene>
<feature type="compositionally biased region" description="Basic residues" evidence="1">
    <location>
        <begin position="66"/>
        <end position="76"/>
    </location>
</feature>
<feature type="compositionally biased region" description="Low complexity" evidence="1">
    <location>
        <begin position="891"/>
        <end position="900"/>
    </location>
</feature>
<evidence type="ECO:0000259" key="2">
    <source>
        <dbReference type="PROSITE" id="PS50897"/>
    </source>
</evidence>
<organism evidence="3 4">
    <name type="scientific">Bondarzewia mesenterica</name>
    <dbReference type="NCBI Taxonomy" id="1095465"/>
    <lineage>
        <taxon>Eukaryota</taxon>
        <taxon>Fungi</taxon>
        <taxon>Dikarya</taxon>
        <taxon>Basidiomycota</taxon>
        <taxon>Agaricomycotina</taxon>
        <taxon>Agaricomycetes</taxon>
        <taxon>Russulales</taxon>
        <taxon>Bondarzewiaceae</taxon>
        <taxon>Bondarzewia</taxon>
    </lineage>
</organism>
<feature type="compositionally biased region" description="Pro residues" evidence="1">
    <location>
        <begin position="1256"/>
        <end position="1274"/>
    </location>
</feature>
<keyword evidence="4" id="KW-1185">Reference proteome</keyword>
<feature type="region of interest" description="Disordered" evidence="1">
    <location>
        <begin position="666"/>
        <end position="685"/>
    </location>
</feature>
<protein>
    <recommendedName>
        <fullName evidence="2">CTLH domain-containing protein</fullName>
    </recommendedName>
</protein>
<comment type="caution">
    <text evidence="3">The sequence shown here is derived from an EMBL/GenBank/DDBJ whole genome shotgun (WGS) entry which is preliminary data.</text>
</comment>
<feature type="region of interest" description="Disordered" evidence="1">
    <location>
        <begin position="488"/>
        <end position="529"/>
    </location>
</feature>
<dbReference type="SMART" id="SM00757">
    <property type="entry name" value="CRA"/>
    <property type="match status" value="1"/>
</dbReference>
<dbReference type="InterPro" id="IPR013144">
    <property type="entry name" value="CRA_dom"/>
</dbReference>
<accession>A0A4S4LK39</accession>
<feature type="compositionally biased region" description="Pro residues" evidence="1">
    <location>
        <begin position="1077"/>
        <end position="1088"/>
    </location>
</feature>
<feature type="compositionally biased region" description="Basic and acidic residues" evidence="1">
    <location>
        <begin position="981"/>
        <end position="997"/>
    </location>
</feature>
<feature type="compositionally biased region" description="Polar residues" evidence="1">
    <location>
        <begin position="1386"/>
        <end position="1395"/>
    </location>
</feature>
<feature type="non-terminal residue" evidence="3">
    <location>
        <position position="1482"/>
    </location>
</feature>
<feature type="compositionally biased region" description="Basic and acidic residues" evidence="1">
    <location>
        <begin position="1049"/>
        <end position="1059"/>
    </location>
</feature>
<feature type="region of interest" description="Disordered" evidence="1">
    <location>
        <begin position="794"/>
        <end position="1138"/>
    </location>
</feature>
<feature type="region of interest" description="Disordered" evidence="1">
    <location>
        <begin position="185"/>
        <end position="220"/>
    </location>
</feature>
<evidence type="ECO:0000256" key="1">
    <source>
        <dbReference type="SAM" id="MobiDB-lite"/>
    </source>
</evidence>
<dbReference type="SMART" id="SM00668">
    <property type="entry name" value="CTLH"/>
    <property type="match status" value="1"/>
</dbReference>
<feature type="compositionally biased region" description="Polar residues" evidence="1">
    <location>
        <begin position="1208"/>
        <end position="1231"/>
    </location>
</feature>
<dbReference type="Proteomes" id="UP000310158">
    <property type="component" value="Unassembled WGS sequence"/>
</dbReference>
<dbReference type="EMBL" id="SGPL01000498">
    <property type="protein sequence ID" value="THH11748.1"/>
    <property type="molecule type" value="Genomic_DNA"/>
</dbReference>
<feature type="compositionally biased region" description="Low complexity" evidence="1">
    <location>
        <begin position="670"/>
        <end position="685"/>
    </location>
</feature>
<dbReference type="InterPro" id="IPR050618">
    <property type="entry name" value="Ubq-SigPath_Reg"/>
</dbReference>
<dbReference type="InterPro" id="IPR024964">
    <property type="entry name" value="CTLH/CRA"/>
</dbReference>
<dbReference type="SMART" id="SM00667">
    <property type="entry name" value="LisH"/>
    <property type="match status" value="1"/>
</dbReference>
<feature type="compositionally biased region" description="Pro residues" evidence="1">
    <location>
        <begin position="901"/>
        <end position="918"/>
    </location>
</feature>
<dbReference type="Pfam" id="PF07890">
    <property type="entry name" value="Rrp15p"/>
    <property type="match status" value="1"/>
</dbReference>
<proteinExistence type="predicted"/>
<feature type="region of interest" description="Disordered" evidence="1">
    <location>
        <begin position="1"/>
        <end position="79"/>
    </location>
</feature>
<dbReference type="Pfam" id="PF08513">
    <property type="entry name" value="LisH"/>
    <property type="match status" value="1"/>
</dbReference>
<dbReference type="OrthoDB" id="2415936at2759"/>
<dbReference type="InterPro" id="IPR006595">
    <property type="entry name" value="CTLH_C"/>
</dbReference>
<dbReference type="PANTHER" id="PTHR12864">
    <property type="entry name" value="RAN BINDING PROTEIN 9-RELATED"/>
    <property type="match status" value="1"/>
</dbReference>
<sequence length="1482" mass="161827">MPPAKRQKLSKDATNPLIEEDAERRNVAPSDDGNGVVEASGSEPSGSDSEDVSADTEDDIADVKRSKSKKTLKRKYRATDASNFGATLQSLLSTDTPSTLPLSLKPSVARKRNDEKLELKAKKVLKIEKREKEDKGRIQDVIGGWGGESERALRKVAQRGVVKLFNAIQQWQASAAVAVQETKAVRGSGKPTLPAPSFDKSKSNKGKNKDNPLGRGKETAMDKDDFLDMIRTQPFYQSSKTPIAKDEWERRLEEVQVTKQDLNRLVMDYLVIEGYKSAAEEFSEEAGVTTPVDFDSIESRMNIREALQRGDVQDAITRVNDLNPEILDTNPALYFRLQQQKLIEYIRQGDVAAALRFAQEELAPRGEESPEFLSELERTMALLAFESSPAVPSAISDLLSPAQRMKTAGEVNAAILESLSQGKEAKLVALLKLLCWGESMLDERAEFPKRGRANVLLSIFPPSPSRPAQFVSRDLSLPLPAVSCVQSTAMSDDTRSLAPRTRKPPHRPILIVANPGPDSDSGEDNDRASNSYANYQQQLHNHPYNQHLSPIHTSPPDKAIPTSSSYHEPGPLSTANLPSHARHHPASRSNPTLSSPSGTSSPPPSTPGQSAPPVDFSGDGGPRHDFPMTTSYSTEALQQQQTPQCIPRPNFFGKIKSQMAHHPFAHNRRLSSSSRPATSPTTSETFTTRFANDSRSSPLEKVLIFVTGDSDQYYTVDISGFRDGAFIKELIFSKLRISDEEQSQYSVYRTKIGAYAIGDALRDDQLYELCRDEGDAVCSLKFLVASSSAVVHEASQSSPVTSPTVSTVPPPVILPTSSSPYPLRHKRRSQSRHGSISSASERIPPELTNGYDPSVSDDLDGMEDSQRSTLRPPPRQALASPTQNPAPPSPNSRRPGGPIRPASPPQIPASSPLPPPTPERSGPSHVDFSSRRGERGRPEFLQTIPLPPQSPDRSRTPFDEESSGSQLHVLVNHARSGSDAAAEREKELQASESRVENAGKQWQQQAYRTGDRQEKPRRKGPLGRDQTKTTREPSWVVLDRSSPLQESPRAPRRDRDYKGSPRYAQNVPPFVGRSPLPHVPRQPPPAPPGGSGSDSRSSGRPAGQVVPSNWAVTWKGPGRTDQPSAAPMPRFNLKGAKSVDGMREKFKIPVTLMPGAPGAVSRRTQPPVPSLPMAPSTSISSLRDVAANTHSAFTSGESLFSPRRDPSHATSPENARSYTALQPGVYSSPTAHRTVRPLPTQMGGGLQSNSEAPGPLYGPSPPRTQLPVNSPPQPSSNNTGPNPLSPQQDLYPRPRSAVGEEAAPPPPYRPQRTVDASVFAEPLLETDPVRSPQSHVPMYPFVSHPGRQLPSTFPRDENVSGSRAPPSYSNRMPAGPFIDRPPDSYGNLNDASTMHSNRTPPRSPASPRSPRVDLPPRERFGPRPDLSLANSDSLRSPEVRSPDATVLQADRTWMRNVQEMLESQTVPSDTTLMPTLKPKTET</sequence>
<dbReference type="InterPro" id="IPR006594">
    <property type="entry name" value="LisH"/>
</dbReference>
<evidence type="ECO:0000313" key="3">
    <source>
        <dbReference type="EMBL" id="THH11748.1"/>
    </source>
</evidence>
<dbReference type="InterPro" id="IPR012459">
    <property type="entry name" value="Rrp15"/>
</dbReference>
<feature type="compositionally biased region" description="Basic and acidic residues" evidence="1">
    <location>
        <begin position="928"/>
        <end position="938"/>
    </location>
</feature>
<feature type="domain" description="CTLH" evidence="2">
    <location>
        <begin position="296"/>
        <end position="353"/>
    </location>
</feature>